<evidence type="ECO:0000256" key="1">
    <source>
        <dbReference type="SAM" id="Phobius"/>
    </source>
</evidence>
<comment type="caution">
    <text evidence="3">The sequence shown here is derived from an EMBL/GenBank/DDBJ whole genome shotgun (WGS) entry which is preliminary data.</text>
</comment>
<feature type="transmembrane region" description="Helical" evidence="1">
    <location>
        <begin position="161"/>
        <end position="180"/>
    </location>
</feature>
<evidence type="ECO:0000313" key="4">
    <source>
        <dbReference type="Proteomes" id="UP000182077"/>
    </source>
</evidence>
<feature type="transmembrane region" description="Helical" evidence="1">
    <location>
        <begin position="238"/>
        <end position="261"/>
    </location>
</feature>
<dbReference type="STRING" id="249189.RV04_GL001697"/>
<dbReference type="InterPro" id="IPR027783">
    <property type="entry name" value="Bacterial_PH-related"/>
</dbReference>
<protein>
    <recommendedName>
        <fullName evidence="2">Bacterial Pleckstrin homology domain-containing protein</fullName>
    </recommendedName>
</protein>
<keyword evidence="1" id="KW-0472">Membrane</keyword>
<reference evidence="3 4" key="1">
    <citation type="submission" date="2014-12" db="EMBL/GenBank/DDBJ databases">
        <title>Draft genome sequences of 29 type strains of Enterococci.</title>
        <authorList>
            <person name="Zhong Z."/>
            <person name="Sun Z."/>
            <person name="Liu W."/>
            <person name="Zhang W."/>
            <person name="Zhang H."/>
        </authorList>
    </citation>
    <scope>NUCLEOTIDE SEQUENCE [LARGE SCALE GENOMIC DNA]</scope>
    <source>
        <strain evidence="3 4">DSM 17122</strain>
    </source>
</reference>
<gene>
    <name evidence="3" type="ORF">RV04_GL001697</name>
</gene>
<keyword evidence="1" id="KW-0812">Transmembrane</keyword>
<organism evidence="3 4">
    <name type="scientific">Enterococcus hermanniensis</name>
    <dbReference type="NCBI Taxonomy" id="249189"/>
    <lineage>
        <taxon>Bacteria</taxon>
        <taxon>Bacillati</taxon>
        <taxon>Bacillota</taxon>
        <taxon>Bacilli</taxon>
        <taxon>Lactobacillales</taxon>
        <taxon>Enterococcaceae</taxon>
        <taxon>Enterococcus</taxon>
    </lineage>
</organism>
<dbReference type="Proteomes" id="UP000182077">
    <property type="component" value="Unassembled WGS sequence"/>
</dbReference>
<feature type="transmembrane region" description="Helical" evidence="1">
    <location>
        <begin position="207"/>
        <end position="226"/>
    </location>
</feature>
<accession>A0A1L8TNN0</accession>
<sequence>MILAILIFCNLVIAFTTSLAAKPHKQVIVENTFPADKLNDPEVILFRKNYQKRQFQLAGILSVLDLVLLFPMKESIFMLLFFVLLYFSIGASYLVQLRYIRKGHQLLVKNQWQLAEQPIRVDTKLIVEKNRKLVPIWWFAPALACLFLFTFVLQAGSLHSLAWFLLLLGLLVLLLFIMIWRSISHLPVRALTNDSLVNQRYNDLTKFYWSTYMILSSLAIVLIIYLPLLTMTAAAKFFVFLTIIEFLLILLFCGLTLWWLLRLRKKQDQVLAQTTTFRYTGDDYYWRYGMYLNPDDSRLMIPDRIGMNLSINLGKTIGKIFLVLLPILLIGAMLVTVIPLYTLDYHPDPLTYKMTHNQLILDGPLTHKQKIDYDQIENVQLIDQMPQNIIKVNGLATDDYALGNFKLEGKSTTLFVEYQSKPILKITTKDRDFYYTNKEAAKTKSLFKHLQAQ</sequence>
<feature type="transmembrane region" description="Helical" evidence="1">
    <location>
        <begin position="320"/>
        <end position="341"/>
    </location>
</feature>
<dbReference type="AlphaFoldDB" id="A0A1L8TNN0"/>
<dbReference type="Pfam" id="PF10882">
    <property type="entry name" value="bPH_5"/>
    <property type="match status" value="1"/>
</dbReference>
<feature type="transmembrane region" description="Helical" evidence="1">
    <location>
        <begin position="136"/>
        <end position="155"/>
    </location>
</feature>
<keyword evidence="1" id="KW-1133">Transmembrane helix</keyword>
<feature type="domain" description="Bacterial Pleckstrin homology" evidence="2">
    <location>
        <begin position="351"/>
        <end position="434"/>
    </location>
</feature>
<evidence type="ECO:0000259" key="2">
    <source>
        <dbReference type="Pfam" id="PF10882"/>
    </source>
</evidence>
<feature type="transmembrane region" description="Helical" evidence="1">
    <location>
        <begin position="76"/>
        <end position="95"/>
    </location>
</feature>
<proteinExistence type="predicted"/>
<dbReference type="EMBL" id="JXKQ01000004">
    <property type="protein sequence ID" value="OJG45931.1"/>
    <property type="molecule type" value="Genomic_DNA"/>
</dbReference>
<keyword evidence="4" id="KW-1185">Reference proteome</keyword>
<evidence type="ECO:0000313" key="3">
    <source>
        <dbReference type="EMBL" id="OJG45931.1"/>
    </source>
</evidence>
<name>A0A1L8TNN0_9ENTE</name>